<dbReference type="AlphaFoldDB" id="A0AA38U7X8"/>
<dbReference type="Proteomes" id="UP001163846">
    <property type="component" value="Unassembled WGS sequence"/>
</dbReference>
<organism evidence="3 4">
    <name type="scientific">Lentinula raphanica</name>
    <dbReference type="NCBI Taxonomy" id="153919"/>
    <lineage>
        <taxon>Eukaryota</taxon>
        <taxon>Fungi</taxon>
        <taxon>Dikarya</taxon>
        <taxon>Basidiomycota</taxon>
        <taxon>Agaricomycotina</taxon>
        <taxon>Agaricomycetes</taxon>
        <taxon>Agaricomycetidae</taxon>
        <taxon>Agaricales</taxon>
        <taxon>Marasmiineae</taxon>
        <taxon>Omphalotaceae</taxon>
        <taxon>Lentinula</taxon>
    </lineage>
</organism>
<feature type="coiled-coil region" evidence="1">
    <location>
        <begin position="133"/>
        <end position="160"/>
    </location>
</feature>
<protein>
    <submittedName>
        <fullName evidence="3">Uncharacterized protein</fullName>
    </submittedName>
</protein>
<feature type="compositionally biased region" description="Basic residues" evidence="2">
    <location>
        <begin position="1"/>
        <end position="10"/>
    </location>
</feature>
<dbReference type="EMBL" id="MU806594">
    <property type="protein sequence ID" value="KAJ3834027.1"/>
    <property type="molecule type" value="Genomic_DNA"/>
</dbReference>
<comment type="caution">
    <text evidence="3">The sequence shown here is derived from an EMBL/GenBank/DDBJ whole genome shotgun (WGS) entry which is preliminary data.</text>
</comment>
<feature type="compositionally biased region" description="Basic and acidic residues" evidence="2">
    <location>
        <begin position="108"/>
        <end position="117"/>
    </location>
</feature>
<evidence type="ECO:0000256" key="2">
    <source>
        <dbReference type="SAM" id="MobiDB-lite"/>
    </source>
</evidence>
<gene>
    <name evidence="3" type="ORF">F5878DRAFT_697623</name>
</gene>
<keyword evidence="4" id="KW-1185">Reference proteome</keyword>
<sequence length="334" mass="37418">MSGRRLRPTRGRPGATGSSSTPRQVRGTNMVRSNSSPLPDLTPEPEQPEEILPTKEADQETLAVKAEPKEIVVSERPGMMSGDGGRDAPTGDAFEQTSLDQPEEVDEESVHTVDSNKENIVPNIVSVNENELNDDQELTVRMAEANLNDEQRQLIENRRKIRIVDDGDDSVVEGPSQRKGKAVDPKNWGALDLNEAETDENFQRQILNSLKQAKISGEKKSENSKTAKSDVDIAEFEEFLAWRATRGKESRKPQITPKVETPDATPGIRNSMPATEERRLKDITEEVLKRDYSMELKETSGAADRLAESNRVHRLLDYLKDKGEPSCNRRRCQF</sequence>
<proteinExistence type="predicted"/>
<evidence type="ECO:0000313" key="4">
    <source>
        <dbReference type="Proteomes" id="UP001163846"/>
    </source>
</evidence>
<reference evidence="3" key="1">
    <citation type="submission" date="2022-08" db="EMBL/GenBank/DDBJ databases">
        <authorList>
            <consortium name="DOE Joint Genome Institute"/>
            <person name="Min B."/>
            <person name="Riley R."/>
            <person name="Sierra-Patev S."/>
            <person name="Naranjo-Ortiz M."/>
            <person name="Looney B."/>
            <person name="Konkel Z."/>
            <person name="Slot J.C."/>
            <person name="Sakamoto Y."/>
            <person name="Steenwyk J.L."/>
            <person name="Rokas A."/>
            <person name="Carro J."/>
            <person name="Camarero S."/>
            <person name="Ferreira P."/>
            <person name="Molpeceres G."/>
            <person name="Ruiz-Duenas F.J."/>
            <person name="Serrano A."/>
            <person name="Henrissat B."/>
            <person name="Drula E."/>
            <person name="Hughes K.W."/>
            <person name="Mata J.L."/>
            <person name="Ishikawa N.K."/>
            <person name="Vargas-Isla R."/>
            <person name="Ushijima S."/>
            <person name="Smith C.A."/>
            <person name="Ahrendt S."/>
            <person name="Andreopoulos W."/>
            <person name="He G."/>
            <person name="Labutti K."/>
            <person name="Lipzen A."/>
            <person name="Ng V."/>
            <person name="Sandor L."/>
            <person name="Barry K."/>
            <person name="Martinez A.T."/>
            <person name="Xiao Y."/>
            <person name="Gibbons J.G."/>
            <person name="Terashima K."/>
            <person name="Hibbett D.S."/>
            <person name="Grigoriev I.V."/>
        </authorList>
    </citation>
    <scope>NUCLEOTIDE SEQUENCE</scope>
    <source>
        <strain evidence="3">TFB9207</strain>
    </source>
</reference>
<feature type="region of interest" description="Disordered" evidence="2">
    <location>
        <begin position="247"/>
        <end position="275"/>
    </location>
</feature>
<feature type="region of interest" description="Disordered" evidence="2">
    <location>
        <begin position="1"/>
        <end position="118"/>
    </location>
</feature>
<accession>A0AA38U7X8</accession>
<name>A0AA38U7X8_9AGAR</name>
<evidence type="ECO:0000256" key="1">
    <source>
        <dbReference type="SAM" id="Coils"/>
    </source>
</evidence>
<keyword evidence="1" id="KW-0175">Coiled coil</keyword>
<evidence type="ECO:0000313" key="3">
    <source>
        <dbReference type="EMBL" id="KAJ3834027.1"/>
    </source>
</evidence>
<feature type="compositionally biased region" description="Polar residues" evidence="2">
    <location>
        <begin position="18"/>
        <end position="37"/>
    </location>
</feature>